<keyword evidence="3" id="KW-1185">Reference proteome</keyword>
<dbReference type="EMBL" id="FOSR01000009">
    <property type="protein sequence ID" value="SFK91928.1"/>
    <property type="molecule type" value="Genomic_DNA"/>
</dbReference>
<accession>A0A1I4DE40</accession>
<keyword evidence="1" id="KW-1133">Transmembrane helix</keyword>
<dbReference type="AlphaFoldDB" id="A0A1I4DE40"/>
<feature type="transmembrane region" description="Helical" evidence="1">
    <location>
        <begin position="20"/>
        <end position="41"/>
    </location>
</feature>
<proteinExistence type="predicted"/>
<gene>
    <name evidence="2" type="ORF">SAMN05192579_10915</name>
</gene>
<evidence type="ECO:0000256" key="1">
    <source>
        <dbReference type="SAM" id="Phobius"/>
    </source>
</evidence>
<keyword evidence="1" id="KW-0812">Transmembrane</keyword>
<name>A0A1I4DE40_9GAMM</name>
<evidence type="ECO:0000313" key="2">
    <source>
        <dbReference type="EMBL" id="SFK91928.1"/>
    </source>
</evidence>
<protein>
    <submittedName>
        <fullName evidence="2">Uncharacterized protein</fullName>
    </submittedName>
</protein>
<dbReference type="RefSeq" id="WP_139201737.1">
    <property type="nucleotide sequence ID" value="NZ_FOSR01000009.1"/>
</dbReference>
<reference evidence="3" key="1">
    <citation type="submission" date="2016-10" db="EMBL/GenBank/DDBJ databases">
        <authorList>
            <person name="Varghese N."/>
            <person name="Submissions S."/>
        </authorList>
    </citation>
    <scope>NUCLEOTIDE SEQUENCE [LARGE SCALE GENOMIC DNA]</scope>
    <source>
        <strain evidence="3">MO64</strain>
    </source>
</reference>
<organism evidence="2 3">
    <name type="scientific">Rhodanobacter glycinis</name>
    <dbReference type="NCBI Taxonomy" id="582702"/>
    <lineage>
        <taxon>Bacteria</taxon>
        <taxon>Pseudomonadati</taxon>
        <taxon>Pseudomonadota</taxon>
        <taxon>Gammaproteobacteria</taxon>
        <taxon>Lysobacterales</taxon>
        <taxon>Rhodanobacteraceae</taxon>
        <taxon>Rhodanobacter</taxon>
    </lineage>
</organism>
<keyword evidence="1" id="KW-0472">Membrane</keyword>
<evidence type="ECO:0000313" key="3">
    <source>
        <dbReference type="Proteomes" id="UP000198725"/>
    </source>
</evidence>
<sequence length="102" mass="11381">METQSHNVPSRVAVRWPFRILAAIIVLAGLVAVVGATLAWWSHGAGLPKWRMLFALPGVAWLIRMAWTSAIRGRPPVSEYWPFASQNIFTVYVIVFLVASYA</sequence>
<dbReference type="Proteomes" id="UP000198725">
    <property type="component" value="Unassembled WGS sequence"/>
</dbReference>
<feature type="transmembrane region" description="Helical" evidence="1">
    <location>
        <begin position="83"/>
        <end position="101"/>
    </location>
</feature>